<sequence length="315" mass="34747">MATTALSRASTPNASPLSRQARRAGAAPYLFLVPWFLGLAVFTVGPLLYSLYLSFTDDNLLQSPTWIGLANYRRMFTDDPRYLHSVRITLLYVLVSVPLKLVIAFVVAQALNRPRRGIGLYRSLFYLPSLLGASVAVALVWRSMFSQTGSVDGALHAVGVHGQDWINNPRWALGTIIVLACWQFGAPMVIFLAGLKQVPAELHDAASADGAGRWARWWHVTLPMLSPLIFFNVLLETVNAFQAFTPAFVVSQGTGGPADSTLFYTLYLYQQGFSSFRFGYASAMAWVLLAVVGIVTAILFWASRFVVFYADEGEF</sequence>
<dbReference type="EMBL" id="BAABJQ010000014">
    <property type="protein sequence ID" value="GAA5190710.1"/>
    <property type="molecule type" value="Genomic_DNA"/>
</dbReference>
<evidence type="ECO:0000313" key="10">
    <source>
        <dbReference type="Proteomes" id="UP001501570"/>
    </source>
</evidence>
<dbReference type="InterPro" id="IPR051393">
    <property type="entry name" value="ABC_transporter_permease"/>
</dbReference>
<dbReference type="CDD" id="cd06261">
    <property type="entry name" value="TM_PBP2"/>
    <property type="match status" value="1"/>
</dbReference>
<comment type="similarity">
    <text evidence="7">Belongs to the binding-protein-dependent transport system permease family.</text>
</comment>
<dbReference type="PANTHER" id="PTHR30193:SF1">
    <property type="entry name" value="ABC TRANSPORTER PERMEASE PROTEIN YESP-RELATED"/>
    <property type="match status" value="1"/>
</dbReference>
<feature type="transmembrane region" description="Helical" evidence="7">
    <location>
        <begin position="123"/>
        <end position="141"/>
    </location>
</feature>
<feature type="domain" description="ABC transmembrane type-1" evidence="8">
    <location>
        <begin position="86"/>
        <end position="299"/>
    </location>
</feature>
<keyword evidence="10" id="KW-1185">Reference proteome</keyword>
<evidence type="ECO:0000256" key="1">
    <source>
        <dbReference type="ARBA" id="ARBA00004651"/>
    </source>
</evidence>
<keyword evidence="2 7" id="KW-0813">Transport</keyword>
<dbReference type="SUPFAM" id="SSF160964">
    <property type="entry name" value="MalF N-terminal region-like"/>
    <property type="match status" value="1"/>
</dbReference>
<keyword evidence="3" id="KW-1003">Cell membrane</keyword>
<accession>A0ABP9S5B2</accession>
<dbReference type="InterPro" id="IPR035906">
    <property type="entry name" value="MetI-like_sf"/>
</dbReference>
<evidence type="ECO:0000256" key="2">
    <source>
        <dbReference type="ARBA" id="ARBA00022448"/>
    </source>
</evidence>
<evidence type="ECO:0000259" key="8">
    <source>
        <dbReference type="PROSITE" id="PS50928"/>
    </source>
</evidence>
<feature type="transmembrane region" description="Helical" evidence="7">
    <location>
        <begin position="29"/>
        <end position="52"/>
    </location>
</feature>
<name>A0ABP9S5B2_9ACTN</name>
<dbReference type="SUPFAM" id="SSF161098">
    <property type="entry name" value="MetI-like"/>
    <property type="match status" value="1"/>
</dbReference>
<proteinExistence type="inferred from homology"/>
<protein>
    <submittedName>
        <fullName evidence="9">Sugar ABC transporter permease</fullName>
    </submittedName>
</protein>
<evidence type="ECO:0000256" key="7">
    <source>
        <dbReference type="RuleBase" id="RU363032"/>
    </source>
</evidence>
<reference evidence="10" key="1">
    <citation type="journal article" date="2019" name="Int. J. Syst. Evol. Microbiol.">
        <title>The Global Catalogue of Microorganisms (GCM) 10K type strain sequencing project: providing services to taxonomists for standard genome sequencing and annotation.</title>
        <authorList>
            <consortium name="The Broad Institute Genomics Platform"/>
            <consortium name="The Broad Institute Genome Sequencing Center for Infectious Disease"/>
            <person name="Wu L."/>
            <person name="Ma J."/>
        </authorList>
    </citation>
    <scope>NUCLEOTIDE SEQUENCE [LARGE SCALE GENOMIC DNA]</scope>
    <source>
        <strain evidence="10">JCM 18304</strain>
    </source>
</reference>
<evidence type="ECO:0000256" key="4">
    <source>
        <dbReference type="ARBA" id="ARBA00022692"/>
    </source>
</evidence>
<evidence type="ECO:0000256" key="5">
    <source>
        <dbReference type="ARBA" id="ARBA00022989"/>
    </source>
</evidence>
<evidence type="ECO:0000256" key="3">
    <source>
        <dbReference type="ARBA" id="ARBA00022475"/>
    </source>
</evidence>
<dbReference type="PANTHER" id="PTHR30193">
    <property type="entry name" value="ABC TRANSPORTER PERMEASE PROTEIN"/>
    <property type="match status" value="1"/>
</dbReference>
<dbReference type="InterPro" id="IPR000515">
    <property type="entry name" value="MetI-like"/>
</dbReference>
<organism evidence="9 10">
    <name type="scientific">Rugosimonospora acidiphila</name>
    <dbReference type="NCBI Taxonomy" id="556531"/>
    <lineage>
        <taxon>Bacteria</taxon>
        <taxon>Bacillati</taxon>
        <taxon>Actinomycetota</taxon>
        <taxon>Actinomycetes</taxon>
        <taxon>Micromonosporales</taxon>
        <taxon>Micromonosporaceae</taxon>
        <taxon>Rugosimonospora</taxon>
    </lineage>
</organism>
<keyword evidence="5 7" id="KW-1133">Transmembrane helix</keyword>
<feature type="transmembrane region" description="Helical" evidence="7">
    <location>
        <begin position="90"/>
        <end position="111"/>
    </location>
</feature>
<dbReference type="Gene3D" id="1.10.3720.10">
    <property type="entry name" value="MetI-like"/>
    <property type="match status" value="1"/>
</dbReference>
<feature type="transmembrane region" description="Helical" evidence="7">
    <location>
        <begin position="278"/>
        <end position="302"/>
    </location>
</feature>
<keyword evidence="6 7" id="KW-0472">Membrane</keyword>
<comment type="subcellular location">
    <subcellularLocation>
        <location evidence="1 7">Cell membrane</location>
        <topology evidence="1 7">Multi-pass membrane protein</topology>
    </subcellularLocation>
</comment>
<dbReference type="PROSITE" id="PS50928">
    <property type="entry name" value="ABC_TM1"/>
    <property type="match status" value="1"/>
</dbReference>
<feature type="transmembrane region" description="Helical" evidence="7">
    <location>
        <begin position="171"/>
        <end position="195"/>
    </location>
</feature>
<dbReference type="Pfam" id="PF00528">
    <property type="entry name" value="BPD_transp_1"/>
    <property type="match status" value="1"/>
</dbReference>
<keyword evidence="4 7" id="KW-0812">Transmembrane</keyword>
<evidence type="ECO:0000313" key="9">
    <source>
        <dbReference type="EMBL" id="GAA5190710.1"/>
    </source>
</evidence>
<gene>
    <name evidence="9" type="ORF">GCM10023322_46510</name>
</gene>
<evidence type="ECO:0000256" key="6">
    <source>
        <dbReference type="ARBA" id="ARBA00023136"/>
    </source>
</evidence>
<dbReference type="Proteomes" id="UP001501570">
    <property type="component" value="Unassembled WGS sequence"/>
</dbReference>
<comment type="caution">
    <text evidence="9">The sequence shown here is derived from an EMBL/GenBank/DDBJ whole genome shotgun (WGS) entry which is preliminary data.</text>
</comment>